<keyword evidence="2" id="KW-1185">Reference proteome</keyword>
<reference evidence="1 2" key="1">
    <citation type="submission" date="2021-06" db="EMBL/GenBank/DDBJ databases">
        <title>Caerostris extrusa draft genome.</title>
        <authorList>
            <person name="Kono N."/>
            <person name="Arakawa K."/>
        </authorList>
    </citation>
    <scope>NUCLEOTIDE SEQUENCE [LARGE SCALE GENOMIC DNA]</scope>
</reference>
<comment type="caution">
    <text evidence="1">The sequence shown here is derived from an EMBL/GenBank/DDBJ whole genome shotgun (WGS) entry which is preliminary data.</text>
</comment>
<organism evidence="1 2">
    <name type="scientific">Caerostris extrusa</name>
    <name type="common">Bark spider</name>
    <name type="synonym">Caerostris bankana</name>
    <dbReference type="NCBI Taxonomy" id="172846"/>
    <lineage>
        <taxon>Eukaryota</taxon>
        <taxon>Metazoa</taxon>
        <taxon>Ecdysozoa</taxon>
        <taxon>Arthropoda</taxon>
        <taxon>Chelicerata</taxon>
        <taxon>Arachnida</taxon>
        <taxon>Araneae</taxon>
        <taxon>Araneomorphae</taxon>
        <taxon>Entelegynae</taxon>
        <taxon>Araneoidea</taxon>
        <taxon>Araneidae</taxon>
        <taxon>Caerostris</taxon>
    </lineage>
</organism>
<protein>
    <recommendedName>
        <fullName evidence="3">Secreted protein</fullName>
    </recommendedName>
</protein>
<evidence type="ECO:0000313" key="1">
    <source>
        <dbReference type="EMBL" id="GIX86910.1"/>
    </source>
</evidence>
<evidence type="ECO:0000313" key="2">
    <source>
        <dbReference type="Proteomes" id="UP001054945"/>
    </source>
</evidence>
<sequence length="86" mass="9417">MGIAIRVLGPAFILRVVVRESAASLYVSANTASAHLPDWKLSRGTTMMFFALSTPVTPKPSSPTRSLAANDQQETLQYCFPYQFHG</sequence>
<gene>
    <name evidence="1" type="ORF">CEXT_649171</name>
</gene>
<evidence type="ECO:0008006" key="3">
    <source>
        <dbReference type="Google" id="ProtNLM"/>
    </source>
</evidence>
<accession>A0AAV4NRH8</accession>
<name>A0AAV4NRH8_CAEEX</name>
<dbReference type="AlphaFoldDB" id="A0AAV4NRH8"/>
<dbReference type="Proteomes" id="UP001054945">
    <property type="component" value="Unassembled WGS sequence"/>
</dbReference>
<dbReference type="EMBL" id="BPLR01003627">
    <property type="protein sequence ID" value="GIX86910.1"/>
    <property type="molecule type" value="Genomic_DNA"/>
</dbReference>
<proteinExistence type="predicted"/>